<comment type="caution">
    <text evidence="2">The sequence shown here is derived from an EMBL/GenBank/DDBJ whole genome shotgun (WGS) entry which is preliminary data.</text>
</comment>
<keyword evidence="3" id="KW-1185">Reference proteome</keyword>
<accession>A0A0G2DW80</accession>
<dbReference type="PANTHER" id="PTHR28052">
    <property type="entry name" value="UPF0545 PROTEIN C22ORF39"/>
    <property type="match status" value="1"/>
</dbReference>
<dbReference type="AlphaFoldDB" id="A0A0G2DW80"/>
<dbReference type="Proteomes" id="UP000053317">
    <property type="component" value="Unassembled WGS sequence"/>
</dbReference>
<reference evidence="2 3" key="1">
    <citation type="submission" date="2015-05" db="EMBL/GenBank/DDBJ databases">
        <title>Distinctive expansion of gene families associated with plant cell wall degradation and secondary metabolism in the genomes of grapevine trunk pathogens.</title>
        <authorList>
            <person name="Lawrence D.P."/>
            <person name="Travadon R."/>
            <person name="Rolshausen P.E."/>
            <person name="Baumgartner K."/>
        </authorList>
    </citation>
    <scope>NUCLEOTIDE SEQUENCE [LARGE SCALE GENOMIC DNA]</scope>
    <source>
        <strain evidence="2">UCRPC4</strain>
    </source>
</reference>
<sequence>MGWWPFWSGPIAVDGATDTSPATAPLPAQGNTRILQDAPSTPQTPTTVSGLNRDDKANLEFAQFLAEFEAEAAREREAAAKRAQSSPEEINQNPNVATRIRNFTSQFKSKSSDLHGAPRDKDGSQLTLISDEDPTNVSFEALAEEQVSCRTAFDYAFYCQSMGGQFTNVYRYGELRSCSHLWDEFWLCMRTKSYSDERKRKMIKQHNIEKLKRWRSGPSSEDVWEVRDKLDLDSPEPFKGDYVRLEKEMEEWKKRTGNENIKL</sequence>
<dbReference type="EMBL" id="LCWF01000193">
    <property type="protein sequence ID" value="KKY15192.1"/>
    <property type="molecule type" value="Genomic_DNA"/>
</dbReference>
<organism evidence="2 3">
    <name type="scientific">Phaeomoniella chlamydospora</name>
    <name type="common">Phaeoacremonium chlamydosporum</name>
    <dbReference type="NCBI Taxonomy" id="158046"/>
    <lineage>
        <taxon>Eukaryota</taxon>
        <taxon>Fungi</taxon>
        <taxon>Dikarya</taxon>
        <taxon>Ascomycota</taxon>
        <taxon>Pezizomycotina</taxon>
        <taxon>Eurotiomycetes</taxon>
        <taxon>Chaetothyriomycetidae</taxon>
        <taxon>Phaeomoniellales</taxon>
        <taxon>Phaeomoniellaceae</taxon>
        <taxon>Phaeomoniella</taxon>
    </lineage>
</organism>
<dbReference type="Pfam" id="PF11326">
    <property type="entry name" value="PANTS-like"/>
    <property type="match status" value="1"/>
</dbReference>
<feature type="region of interest" description="Disordered" evidence="1">
    <location>
        <begin position="76"/>
        <end position="129"/>
    </location>
</feature>
<evidence type="ECO:0000313" key="3">
    <source>
        <dbReference type="Proteomes" id="UP000053317"/>
    </source>
</evidence>
<gene>
    <name evidence="2" type="ORF">UCRPC4_g06419</name>
</gene>
<dbReference type="OrthoDB" id="2017405at2759"/>
<protein>
    <recommendedName>
        <fullName evidence="4">Early meiotic induction protein 1</fullName>
    </recommendedName>
</protein>
<feature type="compositionally biased region" description="Polar residues" evidence="1">
    <location>
        <begin position="84"/>
        <end position="109"/>
    </location>
</feature>
<proteinExistence type="predicted"/>
<evidence type="ECO:0000256" key="1">
    <source>
        <dbReference type="SAM" id="MobiDB-lite"/>
    </source>
</evidence>
<reference evidence="2 3" key="2">
    <citation type="submission" date="2015-05" db="EMBL/GenBank/DDBJ databases">
        <authorList>
            <person name="Morales-Cruz A."/>
            <person name="Amrine K.C."/>
            <person name="Cantu D."/>
        </authorList>
    </citation>
    <scope>NUCLEOTIDE SEQUENCE [LARGE SCALE GENOMIC DNA]</scope>
    <source>
        <strain evidence="2">UCRPC4</strain>
    </source>
</reference>
<evidence type="ECO:0008006" key="4">
    <source>
        <dbReference type="Google" id="ProtNLM"/>
    </source>
</evidence>
<name>A0A0G2DW80_PHACM</name>
<dbReference type="PANTHER" id="PTHR28052:SF1">
    <property type="entry name" value="UPF0545 PROTEIN C22ORF39"/>
    <property type="match status" value="1"/>
</dbReference>
<evidence type="ECO:0000313" key="2">
    <source>
        <dbReference type="EMBL" id="KKY15192.1"/>
    </source>
</evidence>
<feature type="compositionally biased region" description="Basic and acidic residues" evidence="1">
    <location>
        <begin position="110"/>
        <end position="123"/>
    </location>
</feature>
<dbReference type="InterPro" id="IPR021475">
    <property type="entry name" value="Pants/Emi1-like"/>
</dbReference>